<feature type="compositionally biased region" description="Basic and acidic residues" evidence="9">
    <location>
        <begin position="341"/>
        <end position="357"/>
    </location>
</feature>
<name>A0ABY0HI75_9PEZI</name>
<reference evidence="12 13" key="1">
    <citation type="submission" date="2018-06" db="EMBL/GenBank/DDBJ databases">
        <title>Complete Genomes of Monosporascus.</title>
        <authorList>
            <person name="Robinson A.J."/>
            <person name="Natvig D.O."/>
        </authorList>
    </citation>
    <scope>NUCLEOTIDE SEQUENCE [LARGE SCALE GENOMIC DNA]</scope>
    <source>
        <strain evidence="12 13">CBS 609.92</strain>
    </source>
</reference>
<comment type="caution">
    <text evidence="12">The sequence shown here is derived from an EMBL/GenBank/DDBJ whole genome shotgun (WGS) entry which is preliminary data.</text>
</comment>
<feature type="region of interest" description="Disordered" evidence="9">
    <location>
        <begin position="325"/>
        <end position="357"/>
    </location>
</feature>
<dbReference type="InterPro" id="IPR013087">
    <property type="entry name" value="Znf_C2H2_type"/>
</dbReference>
<feature type="transmembrane region" description="Helical" evidence="10">
    <location>
        <begin position="43"/>
        <end position="63"/>
    </location>
</feature>
<dbReference type="Proteomes" id="UP000294003">
    <property type="component" value="Unassembled WGS sequence"/>
</dbReference>
<evidence type="ECO:0000259" key="11">
    <source>
        <dbReference type="PROSITE" id="PS50157"/>
    </source>
</evidence>
<gene>
    <name evidence="12" type="ORF">DL762_001292</name>
</gene>
<protein>
    <recommendedName>
        <fullName evidence="11">C2H2-type domain-containing protein</fullName>
    </recommendedName>
</protein>
<evidence type="ECO:0000256" key="4">
    <source>
        <dbReference type="ARBA" id="ARBA00022833"/>
    </source>
</evidence>
<dbReference type="PANTHER" id="PTHR46179:SF13">
    <property type="entry name" value="C2H2-TYPE DOMAIN-CONTAINING PROTEIN"/>
    <property type="match status" value="1"/>
</dbReference>
<dbReference type="SUPFAM" id="SSF57667">
    <property type="entry name" value="beta-beta-alpha zinc fingers"/>
    <property type="match status" value="2"/>
</dbReference>
<feature type="domain" description="C2H2-type" evidence="11">
    <location>
        <begin position="248"/>
        <end position="276"/>
    </location>
</feature>
<keyword evidence="13" id="KW-1185">Reference proteome</keyword>
<sequence length="416" mass="47277">MNLFAEMLRKEFDLPQEAREALDLPHQQLLDYLNRQLDTGLCFLPWTIWPTLVILWGVCWMFYPGDGLWNISDYKEVGTDLQWGLHDTDDLPGGDSFDGATVIHTPAFLNEPATTTAFMQGIMCQIPREVLPARAIDWPQIPFATNDRLATPGLPDDGLWDRGVPATVVQAQLAPSSTAASQTQLNATVERGGSLRLASASSGRPGGLQDLDIGAEEPLFVCNFANCGKTFSLRSSLRAHVNRHEKPFMCDICRRRFGSKKEVQRHESSIHSDEKPFICTWPQCKRSRQGWAREDNYQRHVRTVHHGEYGPAALLSSGVGVRSNLASRKRQREEREEDAESDFRSEPRRKDEKTRDLEERIEETKRLCKEYKELFANSKEENIRLREEIACLKGRCASAGELSLMWRTSFQLQLAN</sequence>
<evidence type="ECO:0000256" key="3">
    <source>
        <dbReference type="ARBA" id="ARBA00022771"/>
    </source>
</evidence>
<keyword evidence="10" id="KW-0812">Transmembrane</keyword>
<keyword evidence="6" id="KW-0804">Transcription</keyword>
<dbReference type="PROSITE" id="PS00028">
    <property type="entry name" value="ZINC_FINGER_C2H2_1"/>
    <property type="match status" value="2"/>
</dbReference>
<dbReference type="Pfam" id="PF00096">
    <property type="entry name" value="zf-C2H2"/>
    <property type="match status" value="1"/>
</dbReference>
<evidence type="ECO:0000313" key="13">
    <source>
        <dbReference type="Proteomes" id="UP000294003"/>
    </source>
</evidence>
<keyword evidence="10" id="KW-0472">Membrane</keyword>
<keyword evidence="2" id="KW-0479">Metal-binding</keyword>
<comment type="subcellular location">
    <subcellularLocation>
        <location evidence="1">Nucleus</location>
    </subcellularLocation>
</comment>
<evidence type="ECO:0000256" key="7">
    <source>
        <dbReference type="ARBA" id="ARBA00023242"/>
    </source>
</evidence>
<accession>A0ABY0HI75</accession>
<feature type="domain" description="C2H2-type" evidence="11">
    <location>
        <begin position="220"/>
        <end position="244"/>
    </location>
</feature>
<keyword evidence="4" id="KW-0862">Zinc</keyword>
<evidence type="ECO:0000256" key="8">
    <source>
        <dbReference type="PROSITE-ProRule" id="PRU00042"/>
    </source>
</evidence>
<dbReference type="EMBL" id="QJNS01000020">
    <property type="protein sequence ID" value="RYO93165.1"/>
    <property type="molecule type" value="Genomic_DNA"/>
</dbReference>
<keyword evidence="10" id="KW-1133">Transmembrane helix</keyword>
<evidence type="ECO:0000256" key="1">
    <source>
        <dbReference type="ARBA" id="ARBA00004123"/>
    </source>
</evidence>
<keyword evidence="3 8" id="KW-0863">Zinc-finger</keyword>
<proteinExistence type="predicted"/>
<evidence type="ECO:0000256" key="10">
    <source>
        <dbReference type="SAM" id="Phobius"/>
    </source>
</evidence>
<dbReference type="PROSITE" id="PS50157">
    <property type="entry name" value="ZINC_FINGER_C2H2_2"/>
    <property type="match status" value="2"/>
</dbReference>
<organism evidence="12 13">
    <name type="scientific">Monosporascus cannonballus</name>
    <dbReference type="NCBI Taxonomy" id="155416"/>
    <lineage>
        <taxon>Eukaryota</taxon>
        <taxon>Fungi</taxon>
        <taxon>Dikarya</taxon>
        <taxon>Ascomycota</taxon>
        <taxon>Pezizomycotina</taxon>
        <taxon>Sordariomycetes</taxon>
        <taxon>Xylariomycetidae</taxon>
        <taxon>Xylariales</taxon>
        <taxon>Xylariales incertae sedis</taxon>
        <taxon>Monosporascus</taxon>
    </lineage>
</organism>
<evidence type="ECO:0000256" key="5">
    <source>
        <dbReference type="ARBA" id="ARBA00023015"/>
    </source>
</evidence>
<evidence type="ECO:0000256" key="2">
    <source>
        <dbReference type="ARBA" id="ARBA00022723"/>
    </source>
</evidence>
<evidence type="ECO:0000256" key="6">
    <source>
        <dbReference type="ARBA" id="ARBA00023163"/>
    </source>
</evidence>
<dbReference type="PANTHER" id="PTHR46179">
    <property type="entry name" value="ZINC FINGER PROTEIN"/>
    <property type="match status" value="1"/>
</dbReference>
<evidence type="ECO:0000313" key="12">
    <source>
        <dbReference type="EMBL" id="RYO93165.1"/>
    </source>
</evidence>
<evidence type="ECO:0000256" key="9">
    <source>
        <dbReference type="SAM" id="MobiDB-lite"/>
    </source>
</evidence>
<dbReference type="InterPro" id="IPR036236">
    <property type="entry name" value="Znf_C2H2_sf"/>
</dbReference>
<keyword evidence="7" id="KW-0539">Nucleus</keyword>
<keyword evidence="5" id="KW-0805">Transcription regulation</keyword>
<dbReference type="Gene3D" id="3.30.160.60">
    <property type="entry name" value="Classic Zinc Finger"/>
    <property type="match status" value="3"/>
</dbReference>
<dbReference type="SMART" id="SM00355">
    <property type="entry name" value="ZnF_C2H2"/>
    <property type="match status" value="3"/>
</dbReference>
<dbReference type="InterPro" id="IPR051061">
    <property type="entry name" value="Zinc_finger_trans_reg"/>
</dbReference>